<dbReference type="GO" id="GO:0018114">
    <property type="term" value="F:threonine racemase activity"/>
    <property type="evidence" value="ECO:0007669"/>
    <property type="project" value="TreeGrafter"/>
</dbReference>
<evidence type="ECO:0000256" key="6">
    <source>
        <dbReference type="ARBA" id="ARBA00022898"/>
    </source>
</evidence>
<organism evidence="21 22">
    <name type="scientific">Ceratobasidium theobromae</name>
    <dbReference type="NCBI Taxonomy" id="1582974"/>
    <lineage>
        <taxon>Eukaryota</taxon>
        <taxon>Fungi</taxon>
        <taxon>Dikarya</taxon>
        <taxon>Basidiomycota</taxon>
        <taxon>Agaricomycotina</taxon>
        <taxon>Agaricomycetes</taxon>
        <taxon>Cantharellales</taxon>
        <taxon>Ceratobasidiaceae</taxon>
        <taxon>Ceratobasidium</taxon>
    </lineage>
</organism>
<dbReference type="Proteomes" id="UP000383932">
    <property type="component" value="Unassembled WGS sequence"/>
</dbReference>
<dbReference type="Gene3D" id="3.40.20.10">
    <property type="entry name" value="Severin"/>
    <property type="match status" value="3"/>
</dbReference>
<dbReference type="Gene3D" id="3.40.50.1100">
    <property type="match status" value="2"/>
</dbReference>
<dbReference type="SUPFAM" id="SSF54427">
    <property type="entry name" value="NTF2-like"/>
    <property type="match status" value="1"/>
</dbReference>
<name>A0A5N5QW65_9AGAM</name>
<evidence type="ECO:0000259" key="18">
    <source>
        <dbReference type="Pfam" id="PF00291"/>
    </source>
</evidence>
<evidence type="ECO:0000256" key="2">
    <source>
        <dbReference type="ARBA" id="ARBA00008418"/>
    </source>
</evidence>
<comment type="similarity">
    <text evidence="3">Belongs to the serine/threonine dehydratase family.</text>
</comment>
<evidence type="ECO:0000256" key="1">
    <source>
        <dbReference type="ARBA" id="ARBA00001933"/>
    </source>
</evidence>
<keyword evidence="22" id="KW-1185">Reference proteome</keyword>
<keyword evidence="8" id="KW-0456">Lyase</keyword>
<dbReference type="GO" id="GO:0030170">
    <property type="term" value="F:pyridoxal phosphate binding"/>
    <property type="evidence" value="ECO:0007669"/>
    <property type="project" value="TreeGrafter"/>
</dbReference>
<dbReference type="Pfam" id="PF00291">
    <property type="entry name" value="PALP"/>
    <property type="match status" value="1"/>
</dbReference>
<evidence type="ECO:0000256" key="4">
    <source>
        <dbReference type="ARBA" id="ARBA00022467"/>
    </source>
</evidence>
<dbReference type="Gene3D" id="3.10.450.50">
    <property type="match status" value="1"/>
</dbReference>
<evidence type="ECO:0000256" key="8">
    <source>
        <dbReference type="ARBA" id="ARBA00023239"/>
    </source>
</evidence>
<comment type="catalytic activity">
    <reaction evidence="10">
        <text>D-serine = pyruvate + NH4(+)</text>
        <dbReference type="Rhea" id="RHEA:13977"/>
        <dbReference type="ChEBI" id="CHEBI:15361"/>
        <dbReference type="ChEBI" id="CHEBI:28938"/>
        <dbReference type="ChEBI" id="CHEBI:35247"/>
        <dbReference type="EC" id="4.3.1.18"/>
    </reaction>
</comment>
<dbReference type="InterPro" id="IPR029006">
    <property type="entry name" value="ADF-H/Gelsolin-like_dom_sf"/>
</dbReference>
<dbReference type="SMART" id="SM00262">
    <property type="entry name" value="GEL"/>
    <property type="match status" value="3"/>
</dbReference>
<feature type="domain" description="SnoaL-like" evidence="20">
    <location>
        <begin position="352"/>
        <end position="454"/>
    </location>
</feature>
<keyword evidence="7" id="KW-0009">Actin-binding</keyword>
<evidence type="ECO:0000256" key="5">
    <source>
        <dbReference type="ARBA" id="ARBA00022737"/>
    </source>
</evidence>
<proteinExistence type="inferred from homology"/>
<sequence>MAEGKHQHPVGLSDVQRAAEKIQSRIHRTMVTTSQTADKLATEALNFPVQLVFKCENLQKIGSFKTRGASNAVLRLLEENPDLTPSTLTVITHSSGNHGQALAYAAHSAGIRCCVIMSEAAPPCKIDAVRGYGGVVTLCEPVVTAREQTMNRVIKEEEAAHPERRVIYVPSSNDPRIVAGQGTLAIEFFEQAEEIGKPLDVIVTPISGGGMLTGCALVAKGLKPGTKVVGAEPAGSGDAYQGFKTKTWVPSVDPHTICDGLLTSTGDVTFPLILDYVDSICMASDEEISRAMKFTWERMKLIIEPSSAVPLAVVLYSSEFREEATKWAAEKGGKLNIGIVLSGGNSPVIIATKWFEAYSAGNFEGMKNLAAPDYTFTDPAFGKLEGKRALAMYKMFTSTRDKTEAVWNVHEVKPSESDSQRAIVRFEAVYKFGDRPVTNQITADILVIDGKVKEQTDSFDMPTWAGTYFQPIQQTQTTQAAFISEGQALGLFGWMFGNFAFLQNSVNKRANSSASMGTYVMGRRMTSTVMAHLNKPPEIDIAETNIALWGSDIHKRVREHAGDTERAWEGVGQEEGFWIWRIEDFKVVHWPDERRGQFYDGDSYIVLHTFKKDPDTEALSHDLHFWLGSQTSLDEAGTAAYKTVELDDHLGGAPTQYRECQYFESPRFRSYFPDGIRILSGGVRTGFTHPEPDAPRPPKLFQVTANSVTEVRLPVKYLEEGDVYVFEPGGEANSPPSIMQYNAKGSTGKERFKAVEIAKELAGALGEVQVYDGDASVPFFRALGLPYPPEAPDRGRSGSCEPTLLRVLPSSNPPYILLPSATREALDPADVFLLVGPKALYVWIGSQASREEKRAIMAAAQHFIRDNGLRPETSIVRVAQGNETKGFWEAFKS</sequence>
<evidence type="ECO:0000259" key="19">
    <source>
        <dbReference type="Pfam" id="PF00626"/>
    </source>
</evidence>
<dbReference type="GO" id="GO:0051015">
    <property type="term" value="F:actin filament binding"/>
    <property type="evidence" value="ECO:0007669"/>
    <property type="project" value="InterPro"/>
</dbReference>
<dbReference type="GO" id="GO:0030378">
    <property type="term" value="F:serine racemase activity"/>
    <property type="evidence" value="ECO:0007669"/>
    <property type="project" value="UniProtKB-EC"/>
</dbReference>
<dbReference type="SUPFAM" id="SSF55753">
    <property type="entry name" value="Actin depolymerizing proteins"/>
    <property type="match status" value="2"/>
</dbReference>
<accession>A0A5N5QW65</accession>
<dbReference type="EC" id="5.1.1.18" evidence="13"/>
<evidence type="ECO:0000256" key="17">
    <source>
        <dbReference type="ARBA" id="ARBA00081761"/>
    </source>
</evidence>
<dbReference type="PANTHER" id="PTHR43050:SF1">
    <property type="entry name" value="SERINE RACEMASE"/>
    <property type="match status" value="1"/>
</dbReference>
<dbReference type="InterPro" id="IPR007123">
    <property type="entry name" value="Gelsolin-like_dom"/>
</dbReference>
<dbReference type="CDD" id="cd01562">
    <property type="entry name" value="Thr-dehyd"/>
    <property type="match status" value="1"/>
</dbReference>
<comment type="cofactor">
    <cofactor evidence="1">
        <name>pyridoxal 5'-phosphate</name>
        <dbReference type="ChEBI" id="CHEBI:597326"/>
    </cofactor>
</comment>
<evidence type="ECO:0000313" key="22">
    <source>
        <dbReference type="Proteomes" id="UP000383932"/>
    </source>
</evidence>
<dbReference type="GO" id="GO:0006563">
    <property type="term" value="P:L-serine metabolic process"/>
    <property type="evidence" value="ECO:0007669"/>
    <property type="project" value="UniProtKB-ARBA"/>
</dbReference>
<evidence type="ECO:0000256" key="12">
    <source>
        <dbReference type="ARBA" id="ARBA00056426"/>
    </source>
</evidence>
<dbReference type="FunFam" id="3.40.50.1100:FF:000041">
    <property type="entry name" value="Threonine ammonia-lyase, variant"/>
    <property type="match status" value="1"/>
</dbReference>
<evidence type="ECO:0000256" key="15">
    <source>
        <dbReference type="ARBA" id="ARBA00076108"/>
    </source>
</evidence>
<comment type="caution">
    <text evidence="21">The sequence shown here is derived from an EMBL/GenBank/DDBJ whole genome shotgun (WGS) entry which is preliminary data.</text>
</comment>
<evidence type="ECO:0000256" key="9">
    <source>
        <dbReference type="ARBA" id="ARBA00031418"/>
    </source>
</evidence>
<dbReference type="AlphaFoldDB" id="A0A5N5QW65"/>
<evidence type="ECO:0000256" key="14">
    <source>
        <dbReference type="ARBA" id="ARBA00070760"/>
    </source>
</evidence>
<evidence type="ECO:0000256" key="13">
    <source>
        <dbReference type="ARBA" id="ARBA00066592"/>
    </source>
</evidence>
<dbReference type="InterPro" id="IPR037401">
    <property type="entry name" value="SnoaL-like"/>
</dbReference>
<dbReference type="EMBL" id="SSOP01000004">
    <property type="protein sequence ID" value="KAB5595990.1"/>
    <property type="molecule type" value="Genomic_DNA"/>
</dbReference>
<dbReference type="Pfam" id="PF12680">
    <property type="entry name" value="SnoaL_2"/>
    <property type="match status" value="1"/>
</dbReference>
<feature type="domain" description="Tryptophan synthase beta chain-like PALP" evidence="18">
    <location>
        <begin position="46"/>
        <end position="323"/>
    </location>
</feature>
<dbReference type="InterPro" id="IPR036052">
    <property type="entry name" value="TrpB-like_PALP_sf"/>
</dbReference>
<evidence type="ECO:0000256" key="7">
    <source>
        <dbReference type="ARBA" id="ARBA00023203"/>
    </source>
</evidence>
<dbReference type="GO" id="GO:0008721">
    <property type="term" value="F:D-serine ammonia-lyase activity"/>
    <property type="evidence" value="ECO:0007669"/>
    <property type="project" value="UniProtKB-EC"/>
</dbReference>
<dbReference type="OrthoDB" id="6375767at2759"/>
<dbReference type="SUPFAM" id="SSF53686">
    <property type="entry name" value="Tryptophan synthase beta subunit-like PLP-dependent enzymes"/>
    <property type="match status" value="1"/>
</dbReference>
<evidence type="ECO:0000256" key="10">
    <source>
        <dbReference type="ARBA" id="ARBA00050422"/>
    </source>
</evidence>
<evidence type="ECO:0000259" key="20">
    <source>
        <dbReference type="Pfam" id="PF12680"/>
    </source>
</evidence>
<evidence type="ECO:0000313" key="21">
    <source>
        <dbReference type="EMBL" id="KAB5595990.1"/>
    </source>
</evidence>
<keyword evidence="6" id="KW-0663">Pyridoxal phosphate</keyword>
<evidence type="ECO:0000256" key="3">
    <source>
        <dbReference type="ARBA" id="ARBA00010869"/>
    </source>
</evidence>
<comment type="similarity">
    <text evidence="2">Belongs to the villin/gelsolin family.</text>
</comment>
<protein>
    <recommendedName>
        <fullName evidence="14">Serine racemase</fullName>
        <ecNumber evidence="13">5.1.1.18</ecNumber>
    </recommendedName>
    <alternativeName>
        <fullName evidence="15">D-serine ammonia-lyase</fullName>
    </alternativeName>
    <alternativeName>
        <fullName evidence="17">D-serine dehydratase</fullName>
    </alternativeName>
    <alternativeName>
        <fullName evidence="16">L-serine ammonia-lyase</fullName>
    </alternativeName>
    <alternativeName>
        <fullName evidence="9">L-serine dehydratase</fullName>
    </alternativeName>
</protein>
<keyword evidence="5" id="KW-0677">Repeat</keyword>
<dbReference type="InterPro" id="IPR007122">
    <property type="entry name" value="Villin/Gelsolin"/>
</dbReference>
<dbReference type="InterPro" id="IPR001926">
    <property type="entry name" value="TrpB-like_PALP"/>
</dbReference>
<dbReference type="GO" id="GO:0005524">
    <property type="term" value="F:ATP binding"/>
    <property type="evidence" value="ECO:0007669"/>
    <property type="project" value="TreeGrafter"/>
</dbReference>
<comment type="catalytic activity">
    <reaction evidence="11">
        <text>L-serine = D-serine</text>
        <dbReference type="Rhea" id="RHEA:10980"/>
        <dbReference type="ChEBI" id="CHEBI:33384"/>
        <dbReference type="ChEBI" id="CHEBI:35247"/>
        <dbReference type="EC" id="5.1.1.18"/>
    </reaction>
</comment>
<gene>
    <name evidence="21" type="ORF">CTheo_507</name>
</gene>
<keyword evidence="4" id="KW-0117">Actin capping</keyword>
<feature type="domain" description="Gelsolin-like" evidence="19">
    <location>
        <begin position="596"/>
        <end position="669"/>
    </location>
</feature>
<dbReference type="FunFam" id="3.40.20.10:FF:000043">
    <property type="entry name" value="macrophage-capping protein-like isoform X2"/>
    <property type="match status" value="1"/>
</dbReference>
<evidence type="ECO:0000256" key="16">
    <source>
        <dbReference type="ARBA" id="ARBA00081060"/>
    </source>
</evidence>
<reference evidence="21 22" key="1">
    <citation type="journal article" date="2019" name="Fungal Biol. Biotechnol.">
        <title>Draft genome sequence of fastidious pathogen Ceratobasidium theobromae, which causes vascular-streak dieback in Theobroma cacao.</title>
        <authorList>
            <person name="Ali S.S."/>
            <person name="Asman A."/>
            <person name="Shao J."/>
            <person name="Firmansyah A.P."/>
            <person name="Susilo A.W."/>
            <person name="Rosmana A."/>
            <person name="McMahon P."/>
            <person name="Junaid M."/>
            <person name="Guest D."/>
            <person name="Kheng T.Y."/>
            <person name="Meinhardt L.W."/>
            <person name="Bailey B.A."/>
        </authorList>
    </citation>
    <scope>NUCLEOTIDE SEQUENCE [LARGE SCALE GENOMIC DNA]</scope>
    <source>
        <strain evidence="21 22">CT2</strain>
    </source>
</reference>
<dbReference type="InterPro" id="IPR032710">
    <property type="entry name" value="NTF2-like_dom_sf"/>
</dbReference>
<evidence type="ECO:0000256" key="11">
    <source>
        <dbReference type="ARBA" id="ARBA00051769"/>
    </source>
</evidence>
<comment type="function">
    <text evidence="12">Catalyzes the synthesis of D-serine from L-serine. D-serine is a key coagonist with glutamate at NMDA receptors. Has dehydratase activity towards both L-serine and D-serine.</text>
</comment>
<feature type="domain" description="Gelsolin-like" evidence="19">
    <location>
        <begin position="821"/>
        <end position="888"/>
    </location>
</feature>
<dbReference type="Pfam" id="PF00626">
    <property type="entry name" value="Gelsolin"/>
    <property type="match status" value="2"/>
</dbReference>
<dbReference type="GO" id="GO:0003941">
    <property type="term" value="F:L-serine ammonia-lyase activity"/>
    <property type="evidence" value="ECO:0007669"/>
    <property type="project" value="TreeGrafter"/>
</dbReference>
<dbReference type="GO" id="GO:0070179">
    <property type="term" value="P:D-serine biosynthetic process"/>
    <property type="evidence" value="ECO:0007669"/>
    <property type="project" value="TreeGrafter"/>
</dbReference>
<dbReference type="PANTHER" id="PTHR43050">
    <property type="entry name" value="SERINE / THREONINE RACEMASE FAMILY MEMBER"/>
    <property type="match status" value="1"/>
</dbReference>
<dbReference type="GO" id="GO:0000287">
    <property type="term" value="F:magnesium ion binding"/>
    <property type="evidence" value="ECO:0007669"/>
    <property type="project" value="TreeGrafter"/>
</dbReference>
<dbReference type="CDD" id="cd11290">
    <property type="entry name" value="gelsolin_S1_like"/>
    <property type="match status" value="1"/>
</dbReference>
<dbReference type="GO" id="GO:0051693">
    <property type="term" value="P:actin filament capping"/>
    <property type="evidence" value="ECO:0007669"/>
    <property type="project" value="UniProtKB-KW"/>
</dbReference>